<name>A0A1V9ZRT6_ACHHY</name>
<reference evidence="2 3" key="1">
    <citation type="journal article" date="2014" name="Genome Biol. Evol.">
        <title>The secreted proteins of Achlya hypogyna and Thraustotheca clavata identify the ancestral oomycete secretome and reveal gene acquisitions by horizontal gene transfer.</title>
        <authorList>
            <person name="Misner I."/>
            <person name="Blouin N."/>
            <person name="Leonard G."/>
            <person name="Richards T.A."/>
            <person name="Lane C.E."/>
        </authorList>
    </citation>
    <scope>NUCLEOTIDE SEQUENCE [LARGE SCALE GENOMIC DNA]</scope>
    <source>
        <strain evidence="2 3">ATCC 48635</strain>
    </source>
</reference>
<gene>
    <name evidence="2" type="ORF">ACHHYP_02822</name>
</gene>
<evidence type="ECO:0000313" key="2">
    <source>
        <dbReference type="EMBL" id="OQS00746.1"/>
    </source>
</evidence>
<keyword evidence="1" id="KW-0472">Membrane</keyword>
<feature type="transmembrane region" description="Helical" evidence="1">
    <location>
        <begin position="680"/>
        <end position="700"/>
    </location>
</feature>
<dbReference type="EMBL" id="JNBR01000025">
    <property type="protein sequence ID" value="OQS00746.1"/>
    <property type="molecule type" value="Genomic_DNA"/>
</dbReference>
<evidence type="ECO:0008006" key="4">
    <source>
        <dbReference type="Google" id="ProtNLM"/>
    </source>
</evidence>
<keyword evidence="1" id="KW-1133">Transmembrane helix</keyword>
<comment type="caution">
    <text evidence="2">The sequence shown here is derived from an EMBL/GenBank/DDBJ whole genome shotgun (WGS) entry which is preliminary data.</text>
</comment>
<sequence length="989" mass="111040">MVEQLQQAPTKSLFASVKRVMTTRLASKALVYRRSIASVPSGVDKGLHVVEIREKNWISKIEPPEAAAVHLQNLYLSMLEALAQSCALDTRGCMLEAAQLLLEWYRSKHLRLSKTVYLHVLTTLCVQPDPMLAADALHTLSQLSLEQRVLPAELWLKHPNHFNYFVAALGHPSATTVSKCAVVLAWLLEVAETSSSTNLFALLNPASIAKINSAFTKWHAVYAISDGLERVCASLYCLQMRMRVGRVKLNKQPSKAKQLVDWLVTTVARPSVTIISQHFSHRRSTSSAHVLPKSMGRASRTLLSGLVRNATMRLHPPTPSTSFPAVVEPGVAPTPQPSVAKPPMTSQELLSQHHGALVRPRLSRLRTVRGTMKGKKDHDHFTFVTPETMSEIQRRRSVRRKFEDLLRETQTKYDAVVSLKGDRLETERRRPDDLGVMDGYSKLLALYSDAEDCALRDFVATALSPQLRAFFFDHVQPFGASLHITHHRWFQCWLTYVPILLLITYWLAYGLYMLQRDAPLARLLQFDVSRIHDPVAQGIAIALSQRKNSSERRSNLQHNMKLCAMWAEWPSLTYAPLAVAFKVAKTDGFVRPAIFSFNFNDLYNVATGFQLGRIVIIKFWKRAPARLGRMLVRQSIYPITFDVLYIPITSTLLRVAICPNGDDRIVFLASTSCDCVDRYGVVWAVGSFGFILIYSCAVYYKMYIEPLATTMDFRFETSFQITMVMARTRYKGLPQKSCVVNPLLSLLADSVGLESHGHLAIPMTLAFLGSLTFLLITAYKMQPCIGSGRIANNIRVLSFSSSSYTTLCVLGFLVSQSSITNLYVALSPLPIVWATAWSVNDRRARLFHIPRLTILELLQERATQAKTVGAIAALHANPVSIPEVDHEAIVSLLHKTVRLARTGELHCRLYAARLLWFCHIESFRKAKTVVGECGDDDALPPKLWFKDLHFYGRTASQKPGLTKSRDMLQQLKHVKIRRIEVIGGPVVCA</sequence>
<organism evidence="2 3">
    <name type="scientific">Achlya hypogyna</name>
    <name type="common">Oomycete</name>
    <name type="synonym">Protoachlya hypogyna</name>
    <dbReference type="NCBI Taxonomy" id="1202772"/>
    <lineage>
        <taxon>Eukaryota</taxon>
        <taxon>Sar</taxon>
        <taxon>Stramenopiles</taxon>
        <taxon>Oomycota</taxon>
        <taxon>Saprolegniomycetes</taxon>
        <taxon>Saprolegniales</taxon>
        <taxon>Achlyaceae</taxon>
        <taxon>Achlya</taxon>
    </lineage>
</organism>
<feature type="transmembrane region" description="Helical" evidence="1">
    <location>
        <begin position="793"/>
        <end position="814"/>
    </location>
</feature>
<dbReference type="AlphaFoldDB" id="A0A1V9ZRT6"/>
<feature type="transmembrane region" description="Helical" evidence="1">
    <location>
        <begin position="759"/>
        <end position="781"/>
    </location>
</feature>
<keyword evidence="1" id="KW-0812">Transmembrane</keyword>
<proteinExistence type="predicted"/>
<keyword evidence="3" id="KW-1185">Reference proteome</keyword>
<feature type="transmembrane region" description="Helical" evidence="1">
    <location>
        <begin position="493"/>
        <end position="514"/>
    </location>
</feature>
<feature type="transmembrane region" description="Helical" evidence="1">
    <location>
        <begin position="820"/>
        <end position="839"/>
    </location>
</feature>
<dbReference type="Proteomes" id="UP000243579">
    <property type="component" value="Unassembled WGS sequence"/>
</dbReference>
<evidence type="ECO:0000256" key="1">
    <source>
        <dbReference type="SAM" id="Phobius"/>
    </source>
</evidence>
<evidence type="ECO:0000313" key="3">
    <source>
        <dbReference type="Proteomes" id="UP000243579"/>
    </source>
</evidence>
<protein>
    <recommendedName>
        <fullName evidence="4">Transmembrane protein</fullName>
    </recommendedName>
</protein>
<accession>A0A1V9ZRT6</accession>